<dbReference type="EMBL" id="GBRH01194938">
    <property type="protein sequence ID" value="JAE02958.1"/>
    <property type="molecule type" value="Transcribed_RNA"/>
</dbReference>
<reference evidence="1" key="1">
    <citation type="submission" date="2014-09" db="EMBL/GenBank/DDBJ databases">
        <authorList>
            <person name="Magalhaes I.L.F."/>
            <person name="Oliveira U."/>
            <person name="Santos F.R."/>
            <person name="Vidigal T.H.D.A."/>
            <person name="Brescovit A.D."/>
            <person name="Santos A.J."/>
        </authorList>
    </citation>
    <scope>NUCLEOTIDE SEQUENCE</scope>
    <source>
        <tissue evidence="1">Shoot tissue taken approximately 20 cm above the soil surface</tissue>
    </source>
</reference>
<name>A0A0A9F3U5_ARUDO</name>
<evidence type="ECO:0000313" key="1">
    <source>
        <dbReference type="EMBL" id="JAE02958.1"/>
    </source>
</evidence>
<proteinExistence type="predicted"/>
<dbReference type="AlphaFoldDB" id="A0A0A9F3U5"/>
<organism evidence="1">
    <name type="scientific">Arundo donax</name>
    <name type="common">Giant reed</name>
    <name type="synonym">Donax arundinaceus</name>
    <dbReference type="NCBI Taxonomy" id="35708"/>
    <lineage>
        <taxon>Eukaryota</taxon>
        <taxon>Viridiplantae</taxon>
        <taxon>Streptophyta</taxon>
        <taxon>Embryophyta</taxon>
        <taxon>Tracheophyta</taxon>
        <taxon>Spermatophyta</taxon>
        <taxon>Magnoliopsida</taxon>
        <taxon>Liliopsida</taxon>
        <taxon>Poales</taxon>
        <taxon>Poaceae</taxon>
        <taxon>PACMAD clade</taxon>
        <taxon>Arundinoideae</taxon>
        <taxon>Arundineae</taxon>
        <taxon>Arundo</taxon>
    </lineage>
</organism>
<accession>A0A0A9F3U5</accession>
<protein>
    <submittedName>
        <fullName evidence="1">Uncharacterized protein</fullName>
    </submittedName>
</protein>
<reference evidence="1" key="2">
    <citation type="journal article" date="2015" name="Data Brief">
        <title>Shoot transcriptome of the giant reed, Arundo donax.</title>
        <authorList>
            <person name="Barrero R.A."/>
            <person name="Guerrero F.D."/>
            <person name="Moolhuijzen P."/>
            <person name="Goolsby J.A."/>
            <person name="Tidwell J."/>
            <person name="Bellgard S.E."/>
            <person name="Bellgard M.I."/>
        </authorList>
    </citation>
    <scope>NUCLEOTIDE SEQUENCE</scope>
    <source>
        <tissue evidence="1">Shoot tissue taken approximately 20 cm above the soil surface</tissue>
    </source>
</reference>
<sequence length="27" mass="3034">MCVICIHFLAKIILLGAYRWKTIAGAQ</sequence>